<dbReference type="Pfam" id="PF12833">
    <property type="entry name" value="HTH_18"/>
    <property type="match status" value="1"/>
</dbReference>
<dbReference type="SUPFAM" id="SSF46689">
    <property type="entry name" value="Homeodomain-like"/>
    <property type="match status" value="2"/>
</dbReference>
<comment type="caution">
    <text evidence="5">The sequence shown here is derived from an EMBL/GenBank/DDBJ whole genome shotgun (WGS) entry which is preliminary data.</text>
</comment>
<keyword evidence="2" id="KW-0238">DNA-binding</keyword>
<name>A0A9D1ABQ7_9FIRM</name>
<dbReference type="SMART" id="SM00342">
    <property type="entry name" value="HTH_ARAC"/>
    <property type="match status" value="1"/>
</dbReference>
<dbReference type="PANTHER" id="PTHR43280">
    <property type="entry name" value="ARAC-FAMILY TRANSCRIPTIONAL REGULATOR"/>
    <property type="match status" value="1"/>
</dbReference>
<keyword evidence="1" id="KW-0805">Transcription regulation</keyword>
<protein>
    <submittedName>
        <fullName evidence="5">Helix-turn-helix domain-containing protein</fullName>
    </submittedName>
</protein>
<dbReference type="Gene3D" id="2.60.120.10">
    <property type="entry name" value="Jelly Rolls"/>
    <property type="match status" value="1"/>
</dbReference>
<reference evidence="5" key="2">
    <citation type="journal article" date="2021" name="PeerJ">
        <title>Extensive microbial diversity within the chicken gut microbiome revealed by metagenomics and culture.</title>
        <authorList>
            <person name="Gilroy R."/>
            <person name="Ravi A."/>
            <person name="Getino M."/>
            <person name="Pursley I."/>
            <person name="Horton D.L."/>
            <person name="Alikhan N.F."/>
            <person name="Baker D."/>
            <person name="Gharbi K."/>
            <person name="Hall N."/>
            <person name="Watson M."/>
            <person name="Adriaenssens E.M."/>
            <person name="Foster-Nyarko E."/>
            <person name="Jarju S."/>
            <person name="Secka A."/>
            <person name="Antonio M."/>
            <person name="Oren A."/>
            <person name="Chaudhuri R.R."/>
            <person name="La Ragione R."/>
            <person name="Hildebrand F."/>
            <person name="Pallen M.J."/>
        </authorList>
    </citation>
    <scope>NUCLEOTIDE SEQUENCE</scope>
    <source>
        <strain evidence="5">ChiSjej4B22-8148</strain>
    </source>
</reference>
<dbReference type="InterPro" id="IPR014710">
    <property type="entry name" value="RmlC-like_jellyroll"/>
</dbReference>
<dbReference type="PROSITE" id="PS01124">
    <property type="entry name" value="HTH_ARAC_FAMILY_2"/>
    <property type="match status" value="1"/>
</dbReference>
<dbReference type="InterPro" id="IPR018060">
    <property type="entry name" value="HTH_AraC"/>
</dbReference>
<evidence type="ECO:0000256" key="1">
    <source>
        <dbReference type="ARBA" id="ARBA00023015"/>
    </source>
</evidence>
<evidence type="ECO:0000313" key="6">
    <source>
        <dbReference type="Proteomes" id="UP000886757"/>
    </source>
</evidence>
<dbReference type="PANTHER" id="PTHR43280:SF34">
    <property type="entry name" value="ARAC-FAMILY TRANSCRIPTIONAL REGULATOR"/>
    <property type="match status" value="1"/>
</dbReference>
<dbReference type="InterPro" id="IPR009057">
    <property type="entry name" value="Homeodomain-like_sf"/>
</dbReference>
<dbReference type="Pfam" id="PF02311">
    <property type="entry name" value="AraC_binding"/>
    <property type="match status" value="1"/>
</dbReference>
<dbReference type="GO" id="GO:0003700">
    <property type="term" value="F:DNA-binding transcription factor activity"/>
    <property type="evidence" value="ECO:0007669"/>
    <property type="project" value="InterPro"/>
</dbReference>
<organism evidence="5 6">
    <name type="scientific">Candidatus Choladousia intestinavium</name>
    <dbReference type="NCBI Taxonomy" id="2840727"/>
    <lineage>
        <taxon>Bacteria</taxon>
        <taxon>Bacillati</taxon>
        <taxon>Bacillota</taxon>
        <taxon>Clostridia</taxon>
        <taxon>Lachnospirales</taxon>
        <taxon>Lachnospiraceae</taxon>
        <taxon>Lachnospiraceae incertae sedis</taxon>
        <taxon>Candidatus Choladousia</taxon>
    </lineage>
</organism>
<evidence type="ECO:0000256" key="3">
    <source>
        <dbReference type="ARBA" id="ARBA00023163"/>
    </source>
</evidence>
<reference evidence="5" key="1">
    <citation type="submission" date="2020-10" db="EMBL/GenBank/DDBJ databases">
        <authorList>
            <person name="Gilroy R."/>
        </authorList>
    </citation>
    <scope>NUCLEOTIDE SEQUENCE</scope>
    <source>
        <strain evidence="5">ChiSjej4B22-8148</strain>
    </source>
</reference>
<dbReference type="GO" id="GO:0043565">
    <property type="term" value="F:sequence-specific DNA binding"/>
    <property type="evidence" value="ECO:0007669"/>
    <property type="project" value="InterPro"/>
</dbReference>
<keyword evidence="3" id="KW-0804">Transcription</keyword>
<dbReference type="InterPro" id="IPR037923">
    <property type="entry name" value="HTH-like"/>
</dbReference>
<evidence type="ECO:0000259" key="4">
    <source>
        <dbReference type="PROSITE" id="PS01124"/>
    </source>
</evidence>
<dbReference type="SUPFAM" id="SSF51215">
    <property type="entry name" value="Regulatory protein AraC"/>
    <property type="match status" value="1"/>
</dbReference>
<sequence length="277" mass="32620">MSTPAHELIKETEHLPVYFDVGVCGDTAIPAHWHNYLEIVYLLKGRMTAVIQAEKYSLHPGDLLVINCKDLHMTRKEDPDTDYMLLQISRQQLLQFFSDFDSIRFSSFIAKETLASENALKDFLTGLIQIFSEKEDGYPLLFTARLYDLLYVLYRKYSFRQPAEAVSRASRDMSRMARIIDWLQENYRQPLTLSQAAHYLGLSKEYFCRIFKQYTGQTFLEYLNMLRIISFYQDLYSSDLSIPLLMEKNGITNYKLFLRLFRKIYGTTPQKARKERI</sequence>
<accession>A0A9D1ABQ7</accession>
<dbReference type="EMBL" id="DVGK01000010">
    <property type="protein sequence ID" value="HIR12442.1"/>
    <property type="molecule type" value="Genomic_DNA"/>
</dbReference>
<dbReference type="InterPro" id="IPR003313">
    <property type="entry name" value="AraC-bd"/>
</dbReference>
<proteinExistence type="predicted"/>
<dbReference type="Proteomes" id="UP000886757">
    <property type="component" value="Unassembled WGS sequence"/>
</dbReference>
<evidence type="ECO:0000313" key="5">
    <source>
        <dbReference type="EMBL" id="HIR12442.1"/>
    </source>
</evidence>
<dbReference type="AlphaFoldDB" id="A0A9D1ABQ7"/>
<dbReference type="Gene3D" id="1.10.10.60">
    <property type="entry name" value="Homeodomain-like"/>
    <property type="match status" value="2"/>
</dbReference>
<evidence type="ECO:0000256" key="2">
    <source>
        <dbReference type="ARBA" id="ARBA00023125"/>
    </source>
</evidence>
<gene>
    <name evidence="5" type="ORF">IAB31_00785</name>
</gene>
<feature type="domain" description="HTH araC/xylS-type" evidence="4">
    <location>
        <begin position="177"/>
        <end position="275"/>
    </location>
</feature>